<gene>
    <name evidence="2" type="ORF">SAMN05720606_10196</name>
</gene>
<dbReference type="PROSITE" id="PS50994">
    <property type="entry name" value="INTEGRASE"/>
    <property type="match status" value="1"/>
</dbReference>
<dbReference type="InterPro" id="IPR001584">
    <property type="entry name" value="Integrase_cat-core"/>
</dbReference>
<dbReference type="Pfam" id="PF00665">
    <property type="entry name" value="rve"/>
    <property type="match status" value="1"/>
</dbReference>
<dbReference type="InterPro" id="IPR036397">
    <property type="entry name" value="RNaseH_sf"/>
</dbReference>
<dbReference type="Gene3D" id="3.30.420.10">
    <property type="entry name" value="Ribonuclease H-like superfamily/Ribonuclease H"/>
    <property type="match status" value="1"/>
</dbReference>
<feature type="domain" description="Integrase catalytic" evidence="1">
    <location>
        <begin position="253"/>
        <end position="458"/>
    </location>
</feature>
<keyword evidence="3" id="KW-1185">Reference proteome</keyword>
<dbReference type="SUPFAM" id="SSF53098">
    <property type="entry name" value="Ribonuclease H-like"/>
    <property type="match status" value="1"/>
</dbReference>
<dbReference type="InterPro" id="IPR012337">
    <property type="entry name" value="RNaseH-like_sf"/>
</dbReference>
<name>A0A1G5ATA3_9BACL</name>
<reference evidence="3" key="1">
    <citation type="submission" date="2016-10" db="EMBL/GenBank/DDBJ databases">
        <authorList>
            <person name="Varghese N."/>
            <person name="Submissions S."/>
        </authorList>
    </citation>
    <scope>NUCLEOTIDE SEQUENCE [LARGE SCALE GENOMIC DNA]</scope>
    <source>
        <strain evidence="3">BL9</strain>
    </source>
</reference>
<dbReference type="AlphaFoldDB" id="A0A1G5ATA3"/>
<protein>
    <submittedName>
        <fullName evidence="2">Putative transposase</fullName>
    </submittedName>
</protein>
<dbReference type="InterPro" id="IPR015378">
    <property type="entry name" value="Transposase-like_Mu_C"/>
</dbReference>
<dbReference type="GO" id="GO:0015074">
    <property type="term" value="P:DNA integration"/>
    <property type="evidence" value="ECO:0007669"/>
    <property type="project" value="InterPro"/>
</dbReference>
<dbReference type="Pfam" id="PF09299">
    <property type="entry name" value="Mu-transpos_C"/>
    <property type="match status" value="1"/>
</dbReference>
<dbReference type="STRING" id="582692.SAMN05720606_10196"/>
<dbReference type="Proteomes" id="UP000198538">
    <property type="component" value="Unassembled WGS sequence"/>
</dbReference>
<dbReference type="GO" id="GO:0003676">
    <property type="term" value="F:nucleic acid binding"/>
    <property type="evidence" value="ECO:0007669"/>
    <property type="project" value="InterPro"/>
</dbReference>
<proteinExistence type="predicted"/>
<dbReference type="RefSeq" id="WP_090914869.1">
    <property type="nucleotide sequence ID" value="NZ_FMVM01000001.1"/>
</dbReference>
<evidence type="ECO:0000313" key="3">
    <source>
        <dbReference type="Proteomes" id="UP000198538"/>
    </source>
</evidence>
<evidence type="ECO:0000259" key="1">
    <source>
        <dbReference type="PROSITE" id="PS50994"/>
    </source>
</evidence>
<organism evidence="2 3">
    <name type="scientific">Paenibacillus polysaccharolyticus</name>
    <dbReference type="NCBI Taxonomy" id="582692"/>
    <lineage>
        <taxon>Bacteria</taxon>
        <taxon>Bacillati</taxon>
        <taxon>Bacillota</taxon>
        <taxon>Bacilli</taxon>
        <taxon>Bacillales</taxon>
        <taxon>Paenibacillaceae</taxon>
        <taxon>Paenibacillus</taxon>
    </lineage>
</organism>
<dbReference type="PANTHER" id="PTHR35004">
    <property type="entry name" value="TRANSPOSASE RV3428C-RELATED"/>
    <property type="match status" value="1"/>
</dbReference>
<evidence type="ECO:0000313" key="2">
    <source>
        <dbReference type="EMBL" id="SCX81104.1"/>
    </source>
</evidence>
<dbReference type="PANTHER" id="PTHR35004:SF7">
    <property type="entry name" value="INTEGRASE PROTEIN"/>
    <property type="match status" value="1"/>
</dbReference>
<dbReference type="EMBL" id="FMVM01000001">
    <property type="protein sequence ID" value="SCX81104.1"/>
    <property type="molecule type" value="Genomic_DNA"/>
</dbReference>
<accession>A0A1G5ATA3</accession>
<sequence>MQTISLIRGTRFQKEDVVFEIQKETLPGHFIIKNLAENKEITMDQSELIALYGKGIIRFEVTGSSTQLMELGLRENRIIDFSMLPDDHKEIARTRYHAIQPFLSESRKNIQPKLEHRVQELKLEGVNIEPLTLRRWLYAFLDSGQDITSLVPNTLQRGTGTRLSPEIEKVIDDCIDKMYAKRERITAKDLHARVLVEIDKKNRFREERDKMDLPSYNTITRRIKDRDPHQMMEKREGEKYAFDKLGSVAVLNKPKQPYDVLEIDHTKMDLFVVDDETGLPLGRPWLTLAIDKTTGAIAGIYVAFHSPSYVSVMKCLLHAMTPKTYVKELYPDIKNEWNMFGVPKVLRMDNGKEFQSRSLKDTCAQLGIIPDYCPPRKPWYKGTVERTFRTMNQQLFHKTPGTTFSNVMDKKDYNPEKNAVVGYHTFLKLIHRWVIDEYLQQLHRGVKGIPNELWQSGIAQWGSPPLLYAIPDWHIIFGKLRENASIQRTGIQYKHMFYNSAELQNLKFQLLKKGAAHVRFKYDPYDMSKIFVYDERVKRYLEVPNSDQEYSNGLTEFSHDCILKRIRQANSHANQLALAQAKERFMEEVAKEMKLTKGARAAAHTQLSSAQIIEKKKKESVDKEHQAAVEERKAFKMLDEANDSDWEVISK</sequence>